<name>A0A0A0K6B0_CUCSA</name>
<dbReference type="EMBL" id="CM002928">
    <property type="protein sequence ID" value="KGN44449.1"/>
    <property type="molecule type" value="Genomic_DNA"/>
</dbReference>
<gene>
    <name evidence="3" type="ORF">Csa_7G291690</name>
</gene>
<dbReference type="Proteomes" id="UP000029981">
    <property type="component" value="Chromosome 7"/>
</dbReference>
<organism evidence="3 4">
    <name type="scientific">Cucumis sativus</name>
    <name type="common">Cucumber</name>
    <dbReference type="NCBI Taxonomy" id="3659"/>
    <lineage>
        <taxon>Eukaryota</taxon>
        <taxon>Viridiplantae</taxon>
        <taxon>Streptophyta</taxon>
        <taxon>Embryophyta</taxon>
        <taxon>Tracheophyta</taxon>
        <taxon>Spermatophyta</taxon>
        <taxon>Magnoliopsida</taxon>
        <taxon>eudicotyledons</taxon>
        <taxon>Gunneridae</taxon>
        <taxon>Pentapetalae</taxon>
        <taxon>rosids</taxon>
        <taxon>fabids</taxon>
        <taxon>Cucurbitales</taxon>
        <taxon>Cucurbitaceae</taxon>
        <taxon>Benincaseae</taxon>
        <taxon>Cucumis</taxon>
    </lineage>
</organism>
<reference evidence="3 4" key="3">
    <citation type="journal article" date="2010" name="BMC Genomics">
        <title>Transcriptome sequencing and comparative analysis of cucumber flowers with different sex types.</title>
        <authorList>
            <person name="Guo S."/>
            <person name="Zheng Y."/>
            <person name="Joung J.G."/>
            <person name="Liu S."/>
            <person name="Zhang Z."/>
            <person name="Crasta O.R."/>
            <person name="Sobral B.W."/>
            <person name="Xu Y."/>
            <person name="Huang S."/>
            <person name="Fei Z."/>
        </authorList>
    </citation>
    <scope>NUCLEOTIDE SEQUENCE [LARGE SCALE GENOMIC DNA]</scope>
    <source>
        <strain evidence="4">cv. 9930</strain>
    </source>
</reference>
<evidence type="ECO:0000313" key="4">
    <source>
        <dbReference type="Proteomes" id="UP000029981"/>
    </source>
</evidence>
<evidence type="ECO:0000259" key="2">
    <source>
        <dbReference type="Pfam" id="PF05922"/>
    </source>
</evidence>
<sequence>MANLNISLLFLFSISLNFHLSSTAMSSQSASIPLVSSFDSPAVHIVYTERPHNEEPEAYHIRTLVSVLGSEEAAREALVYSYKNAASGFSARLTPDQVTEITKQPGVLHVVQSGNNKLHSGGGGVARLH</sequence>
<dbReference type="STRING" id="3659.A0A0A0K6B0"/>
<dbReference type="Pfam" id="PF05922">
    <property type="entry name" value="Inhibitor_I9"/>
    <property type="match status" value="1"/>
</dbReference>
<feature type="chain" id="PRO_5001971851" description="Inhibitor I9 domain-containing protein" evidence="1">
    <location>
        <begin position="24"/>
        <end position="129"/>
    </location>
</feature>
<dbReference type="OrthoDB" id="687377at2759"/>
<reference evidence="3 4" key="1">
    <citation type="journal article" date="2009" name="Nat. Genet.">
        <title>The genome of the cucumber, Cucumis sativus L.</title>
        <authorList>
            <person name="Huang S."/>
            <person name="Li R."/>
            <person name="Zhang Z."/>
            <person name="Li L."/>
            <person name="Gu X."/>
            <person name="Fan W."/>
            <person name="Lucas W.J."/>
            <person name="Wang X."/>
            <person name="Xie B."/>
            <person name="Ni P."/>
            <person name="Ren Y."/>
            <person name="Zhu H."/>
            <person name="Li J."/>
            <person name="Lin K."/>
            <person name="Jin W."/>
            <person name="Fei Z."/>
            <person name="Li G."/>
            <person name="Staub J."/>
            <person name="Kilian A."/>
            <person name="van der Vossen E.A."/>
            <person name="Wu Y."/>
            <person name="Guo J."/>
            <person name="He J."/>
            <person name="Jia Z."/>
            <person name="Ren Y."/>
            <person name="Tian G."/>
            <person name="Lu Y."/>
            <person name="Ruan J."/>
            <person name="Qian W."/>
            <person name="Wang M."/>
            <person name="Huang Q."/>
            <person name="Li B."/>
            <person name="Xuan Z."/>
            <person name="Cao J."/>
            <person name="Asan"/>
            <person name="Wu Z."/>
            <person name="Zhang J."/>
            <person name="Cai Q."/>
            <person name="Bai Y."/>
            <person name="Zhao B."/>
            <person name="Han Y."/>
            <person name="Li Y."/>
            <person name="Li X."/>
            <person name="Wang S."/>
            <person name="Shi Q."/>
            <person name="Liu S."/>
            <person name="Cho W.K."/>
            <person name="Kim J.Y."/>
            <person name="Xu Y."/>
            <person name="Heller-Uszynska K."/>
            <person name="Miao H."/>
            <person name="Cheng Z."/>
            <person name="Zhang S."/>
            <person name="Wu J."/>
            <person name="Yang Y."/>
            <person name="Kang H."/>
            <person name="Li M."/>
            <person name="Liang H."/>
            <person name="Ren X."/>
            <person name="Shi Z."/>
            <person name="Wen M."/>
            <person name="Jian M."/>
            <person name="Yang H."/>
            <person name="Zhang G."/>
            <person name="Yang Z."/>
            <person name="Chen R."/>
            <person name="Liu S."/>
            <person name="Li J."/>
            <person name="Ma L."/>
            <person name="Liu H."/>
            <person name="Zhou Y."/>
            <person name="Zhao J."/>
            <person name="Fang X."/>
            <person name="Li G."/>
            <person name="Fang L."/>
            <person name="Li Y."/>
            <person name="Liu D."/>
            <person name="Zheng H."/>
            <person name="Zhang Y."/>
            <person name="Qin N."/>
            <person name="Li Z."/>
            <person name="Yang G."/>
            <person name="Yang S."/>
            <person name="Bolund L."/>
            <person name="Kristiansen K."/>
            <person name="Zheng H."/>
            <person name="Li S."/>
            <person name="Zhang X."/>
            <person name="Yang H."/>
            <person name="Wang J."/>
            <person name="Sun R."/>
            <person name="Zhang B."/>
            <person name="Jiang S."/>
            <person name="Wang J."/>
            <person name="Du Y."/>
            <person name="Li S."/>
        </authorList>
    </citation>
    <scope>NUCLEOTIDE SEQUENCE [LARGE SCALE GENOMIC DNA]</scope>
    <source>
        <strain evidence="4">cv. 9930</strain>
    </source>
</reference>
<dbReference type="Gramene" id="KGN44449">
    <property type="protein sequence ID" value="KGN44449"/>
    <property type="gene ID" value="Csa_7G291690"/>
</dbReference>
<dbReference type="Gene3D" id="3.30.70.80">
    <property type="entry name" value="Peptidase S8 propeptide/proteinase inhibitor I9"/>
    <property type="match status" value="1"/>
</dbReference>
<dbReference type="KEGG" id="csv:101218133"/>
<accession>A0A0A0K6B0</accession>
<dbReference type="eggNOG" id="ENOG502S44X">
    <property type="taxonomic scope" value="Eukaryota"/>
</dbReference>
<keyword evidence="1" id="KW-0732">Signal</keyword>
<dbReference type="PANTHER" id="PTHR48222:SF4">
    <property type="entry name" value="PROTEINASE INHIBITOR, PROPEPTIDE"/>
    <property type="match status" value="1"/>
</dbReference>
<dbReference type="PANTHER" id="PTHR48222">
    <property type="entry name" value="PROTEINASE INHIBITOR, PROPEPTIDE"/>
    <property type="match status" value="1"/>
</dbReference>
<dbReference type="AlphaFoldDB" id="A0A0A0K6B0"/>
<evidence type="ECO:0000313" key="3">
    <source>
        <dbReference type="EMBL" id="KGN44449.1"/>
    </source>
</evidence>
<protein>
    <recommendedName>
        <fullName evidence="2">Inhibitor I9 domain-containing protein</fullName>
    </recommendedName>
</protein>
<evidence type="ECO:0000256" key="1">
    <source>
        <dbReference type="SAM" id="SignalP"/>
    </source>
</evidence>
<dbReference type="InterPro" id="IPR010259">
    <property type="entry name" value="S8pro/Inhibitor_I9"/>
</dbReference>
<reference evidence="3 4" key="2">
    <citation type="journal article" date="2009" name="PLoS ONE">
        <title>An integrated genetic and cytogenetic map of the cucumber genome.</title>
        <authorList>
            <person name="Ren Y."/>
            <person name="Zhang Z."/>
            <person name="Liu J."/>
            <person name="Staub J.E."/>
            <person name="Han Y."/>
            <person name="Cheng Z."/>
            <person name="Li X."/>
            <person name="Lu J."/>
            <person name="Miao H."/>
            <person name="Kang H."/>
            <person name="Xie B."/>
            <person name="Gu X."/>
            <person name="Wang X."/>
            <person name="Du Y."/>
            <person name="Jin W."/>
            <person name="Huang S."/>
        </authorList>
    </citation>
    <scope>NUCLEOTIDE SEQUENCE [LARGE SCALE GENOMIC DNA]</scope>
    <source>
        <strain evidence="4">cv. 9930</strain>
    </source>
</reference>
<proteinExistence type="predicted"/>
<feature type="domain" description="Inhibitor I9" evidence="2">
    <location>
        <begin position="44"/>
        <end position="119"/>
    </location>
</feature>
<dbReference type="OMA" id="DEPEAFH"/>
<keyword evidence="4" id="KW-1185">Reference proteome</keyword>
<reference evidence="3 4" key="4">
    <citation type="journal article" date="2011" name="BMC Genomics">
        <title>RNA-Seq improves annotation of protein-coding genes in the cucumber genome.</title>
        <authorList>
            <person name="Li Z."/>
            <person name="Zhang Z."/>
            <person name="Yan P."/>
            <person name="Huang S."/>
            <person name="Fei Z."/>
            <person name="Lin K."/>
        </authorList>
    </citation>
    <scope>NUCLEOTIDE SEQUENCE [LARGE SCALE GENOMIC DNA]</scope>
    <source>
        <strain evidence="4">cv. 9930</strain>
    </source>
</reference>
<dbReference type="GO" id="GO:0004866">
    <property type="term" value="F:endopeptidase inhibitor activity"/>
    <property type="evidence" value="ECO:0000318"/>
    <property type="project" value="GO_Central"/>
</dbReference>
<dbReference type="InterPro" id="IPR037045">
    <property type="entry name" value="S8pro/Inhibitor_I9_sf"/>
</dbReference>
<feature type="signal peptide" evidence="1">
    <location>
        <begin position="1"/>
        <end position="23"/>
    </location>
</feature>